<dbReference type="InterPro" id="IPR013150">
    <property type="entry name" value="TFIIB_cyclin"/>
</dbReference>
<dbReference type="AlphaFoldDB" id="V6AUX0"/>
<dbReference type="OrthoDB" id="7429at2157"/>
<sequence length="301" mass="32975">MKCVQKTCGNSVVVTDVDTGEVLCTKCGSVLEEKIESFGPEYQTRGFEQYMEKSRSGSKSTLALDDMGLSTIIGTKNKDATGNSLTYDMKNTFERLRMWDSRSKSSSVERSLKTAFVLLNTVKEKLAIPDTVIEKTAYLYRKALAKKMTRGRNISALVSAALYVSCKESGVPRTLNDIANAANVKVNDVSKHLRILVEKLDLRLASYDSADFVSRIASSVGIGEKTQRDALSILASAKKKGLVEGKNPIAMAATSLYLSSIMNKESKTQREIARASGISEVTIRSRTKFLSDVLNLHCITA</sequence>
<dbReference type="Pfam" id="PF00382">
    <property type="entry name" value="TFIIB"/>
    <property type="match status" value="2"/>
</dbReference>
<dbReference type="Gene3D" id="1.10.472.170">
    <property type="match status" value="1"/>
</dbReference>
<evidence type="ECO:0000313" key="7">
    <source>
        <dbReference type="EMBL" id="CDI06350.1"/>
    </source>
</evidence>
<gene>
    <name evidence="7" type="ORF">NITUZ_40516</name>
</gene>
<dbReference type="SUPFAM" id="SSF57783">
    <property type="entry name" value="Zinc beta-ribbon"/>
    <property type="match status" value="1"/>
</dbReference>
<feature type="domain" description="Cyclin-like" evidence="6">
    <location>
        <begin position="211"/>
        <end position="292"/>
    </location>
</feature>
<protein>
    <recommendedName>
        <fullName evidence="2">Transcription initiation factor IIB</fullName>
    </recommendedName>
</protein>
<accession>V6AUX0</accession>
<evidence type="ECO:0000256" key="1">
    <source>
        <dbReference type="ARBA" id="ARBA00010857"/>
    </source>
</evidence>
<evidence type="ECO:0000256" key="4">
    <source>
        <dbReference type="ARBA" id="ARBA00023015"/>
    </source>
</evidence>
<evidence type="ECO:0000256" key="5">
    <source>
        <dbReference type="ARBA" id="ARBA00023163"/>
    </source>
</evidence>
<dbReference type="GO" id="GO:0017025">
    <property type="term" value="F:TBP-class protein binding"/>
    <property type="evidence" value="ECO:0007669"/>
    <property type="project" value="InterPro"/>
</dbReference>
<keyword evidence="5" id="KW-0804">Transcription</keyword>
<keyword evidence="4" id="KW-0805">Transcription regulation</keyword>
<dbReference type="STRING" id="1407055.NITUZ_40516"/>
<dbReference type="PANTHER" id="PTHR11618:SF13">
    <property type="entry name" value="TRANSCRIPTION INITIATION FACTOR IIB"/>
    <property type="match status" value="1"/>
</dbReference>
<dbReference type="InterPro" id="IPR013763">
    <property type="entry name" value="Cyclin-like_dom"/>
</dbReference>
<comment type="similarity">
    <text evidence="1">Belongs to the TFIIB family.</text>
</comment>
<dbReference type="Gene3D" id="1.10.472.10">
    <property type="entry name" value="Cyclin-like"/>
    <property type="match status" value="1"/>
</dbReference>
<dbReference type="Proteomes" id="UP000018159">
    <property type="component" value="Unassembled WGS sequence"/>
</dbReference>
<evidence type="ECO:0000256" key="2">
    <source>
        <dbReference type="ARBA" id="ARBA00013932"/>
    </source>
</evidence>
<dbReference type="InterPro" id="IPR023486">
    <property type="entry name" value="TFIIB_CS"/>
</dbReference>
<comment type="caution">
    <text evidence="7">The sequence shown here is derived from an EMBL/GenBank/DDBJ whole genome shotgun (WGS) entry which is preliminary data.</text>
</comment>
<dbReference type="PANTHER" id="PTHR11618">
    <property type="entry name" value="TRANSCRIPTION INITIATION FACTOR IIB-RELATED"/>
    <property type="match status" value="1"/>
</dbReference>
<dbReference type="FunFam" id="1.10.472.170:FF:000001">
    <property type="entry name" value="Transcription initiation factor IIB"/>
    <property type="match status" value="1"/>
</dbReference>
<evidence type="ECO:0000256" key="3">
    <source>
        <dbReference type="ARBA" id="ARBA00022737"/>
    </source>
</evidence>
<keyword evidence="8" id="KW-1185">Reference proteome</keyword>
<reference evidence="7 8" key="1">
    <citation type="journal article" date="2013" name="PLoS ONE">
        <title>Enrichment and Genome Sequence of the Group I.1a Ammonia-Oxidizing Archaeon ?Ca. Nitrosotenuis uzonensis? Representing a Clade Globally.</title>
        <authorList>
            <person name="Lebedeva E.V."/>
            <person name="Hatzenpichler R."/>
            <person name="Pelletier E."/>
            <person name="Schuster N."/>
            <person name="Hauzmayer S."/>
            <person name="Bulaev A."/>
            <person name="Grigor'eva N.V."/>
            <person name="Galushko A."/>
            <person name="Schmid M."/>
            <person name="Palatinszky M."/>
            <person name="Le Paslier D."/>
            <person name="Daims H."/>
            <person name="Wagner M."/>
        </authorList>
    </citation>
    <scope>NUCLEOTIDE SEQUENCE [LARGE SCALE GENOMIC DNA]</scope>
    <source>
        <strain evidence="7 8">N4</strain>
    </source>
</reference>
<dbReference type="SMART" id="SM00385">
    <property type="entry name" value="CYCLIN"/>
    <property type="match status" value="2"/>
</dbReference>
<feature type="domain" description="Cyclin-like" evidence="6">
    <location>
        <begin position="117"/>
        <end position="198"/>
    </location>
</feature>
<dbReference type="GO" id="GO:0003743">
    <property type="term" value="F:translation initiation factor activity"/>
    <property type="evidence" value="ECO:0007669"/>
    <property type="project" value="UniProtKB-KW"/>
</dbReference>
<name>V6AUX0_9ARCH</name>
<evidence type="ECO:0000313" key="8">
    <source>
        <dbReference type="Proteomes" id="UP000018159"/>
    </source>
</evidence>
<proteinExistence type="inferred from homology"/>
<keyword evidence="3" id="KW-0677">Repeat</keyword>
<dbReference type="GO" id="GO:0070897">
    <property type="term" value="P:transcription preinitiation complex assembly"/>
    <property type="evidence" value="ECO:0007669"/>
    <property type="project" value="InterPro"/>
</dbReference>
<organism evidence="7 8">
    <name type="scientific">Candidatus Nitrosotenuis uzonensis</name>
    <dbReference type="NCBI Taxonomy" id="1407055"/>
    <lineage>
        <taxon>Archaea</taxon>
        <taxon>Nitrososphaerota</taxon>
        <taxon>Candidatus Nitrosotenuis</taxon>
    </lineage>
</organism>
<evidence type="ECO:0000259" key="6">
    <source>
        <dbReference type="SMART" id="SM00385"/>
    </source>
</evidence>
<dbReference type="SUPFAM" id="SSF47954">
    <property type="entry name" value="Cyclin-like"/>
    <property type="match status" value="2"/>
</dbReference>
<dbReference type="InterPro" id="IPR000812">
    <property type="entry name" value="TFIIB"/>
</dbReference>
<dbReference type="PRINTS" id="PR00685">
    <property type="entry name" value="TIFACTORIIB"/>
</dbReference>
<dbReference type="EMBL" id="CBTY010000009">
    <property type="protein sequence ID" value="CDI06350.1"/>
    <property type="molecule type" value="Genomic_DNA"/>
</dbReference>
<dbReference type="GO" id="GO:0097550">
    <property type="term" value="C:transcription preinitiation complex"/>
    <property type="evidence" value="ECO:0007669"/>
    <property type="project" value="TreeGrafter"/>
</dbReference>
<dbReference type="PROSITE" id="PS00782">
    <property type="entry name" value="TFIIB"/>
    <property type="match status" value="2"/>
</dbReference>
<dbReference type="InterPro" id="IPR036915">
    <property type="entry name" value="Cyclin-like_sf"/>
</dbReference>